<dbReference type="EMBL" id="CAJJDN010000159">
    <property type="protein sequence ID" value="CAD8125453.1"/>
    <property type="molecule type" value="Genomic_DNA"/>
</dbReference>
<keyword evidence="2" id="KW-1185">Reference proteome</keyword>
<gene>
    <name evidence="1" type="ORF">PSON_ATCC_30995.1.T1590052</name>
</gene>
<sequence>MKFNLLKIEKLKNQEKQEKQKFNKSIINYDVQYLKRNKGQVDKTIIKQDSEKYNLSILQRIQVIKQIMMNVIRRKKNERKDQKLGFKNEIHKPIFPSKYKGKQLTLINLNQKNSFVFKITINSLIIRIFYKSSYLFNQYKLKVLKKEYEQNKQNFVNYYTG</sequence>
<organism evidence="1 2">
    <name type="scientific">Paramecium sonneborni</name>
    <dbReference type="NCBI Taxonomy" id="65129"/>
    <lineage>
        <taxon>Eukaryota</taxon>
        <taxon>Sar</taxon>
        <taxon>Alveolata</taxon>
        <taxon>Ciliophora</taxon>
        <taxon>Intramacronucleata</taxon>
        <taxon>Oligohymenophorea</taxon>
        <taxon>Peniculida</taxon>
        <taxon>Parameciidae</taxon>
        <taxon>Paramecium</taxon>
    </lineage>
</organism>
<dbReference type="Proteomes" id="UP000692954">
    <property type="component" value="Unassembled WGS sequence"/>
</dbReference>
<reference evidence="1" key="1">
    <citation type="submission" date="2021-01" db="EMBL/GenBank/DDBJ databases">
        <authorList>
            <consortium name="Genoscope - CEA"/>
            <person name="William W."/>
        </authorList>
    </citation>
    <scope>NUCLEOTIDE SEQUENCE</scope>
</reference>
<accession>A0A8S1RDJ9</accession>
<evidence type="ECO:0000313" key="1">
    <source>
        <dbReference type="EMBL" id="CAD8125453.1"/>
    </source>
</evidence>
<evidence type="ECO:0000313" key="2">
    <source>
        <dbReference type="Proteomes" id="UP000692954"/>
    </source>
</evidence>
<dbReference type="AlphaFoldDB" id="A0A8S1RDJ9"/>
<name>A0A8S1RDJ9_9CILI</name>
<comment type="caution">
    <text evidence="1">The sequence shown here is derived from an EMBL/GenBank/DDBJ whole genome shotgun (WGS) entry which is preliminary data.</text>
</comment>
<protein>
    <submittedName>
        <fullName evidence="1">Uncharacterized protein</fullName>
    </submittedName>
</protein>
<proteinExistence type="predicted"/>